<dbReference type="CDD" id="cd07721">
    <property type="entry name" value="yflN-like_MBL-fold"/>
    <property type="match status" value="1"/>
</dbReference>
<reference evidence="2 3" key="2">
    <citation type="journal article" date="2015" name="Stand. Genomic Sci.">
        <title>The complete genome sequence of the rumen methanogen Methanosarcina barkeri CM1.</title>
        <authorList>
            <person name="Lambie S.C."/>
            <person name="Kelly W.J."/>
            <person name="Leahy S.C."/>
            <person name="Li D."/>
            <person name="Reilly K."/>
            <person name="McAllister T.A."/>
            <person name="Valle E.R."/>
            <person name="Attwood G.T."/>
            <person name="Altermann E."/>
        </authorList>
    </citation>
    <scope>NUCLEOTIDE SEQUENCE [LARGE SCALE GENOMIC DNA]</scope>
    <source>
        <strain evidence="2 3">CM1</strain>
    </source>
</reference>
<evidence type="ECO:0000313" key="2">
    <source>
        <dbReference type="EMBL" id="AKJ37214.1"/>
    </source>
</evidence>
<dbReference type="GeneID" id="24883778"/>
<dbReference type="EMBL" id="CP008746">
    <property type="protein sequence ID" value="AKJ37214.1"/>
    <property type="molecule type" value="Genomic_DNA"/>
</dbReference>
<protein>
    <submittedName>
        <fullName evidence="2">Metallo-beta-lactamase family protein</fullName>
    </submittedName>
</protein>
<name>A0A0G3C5F2_METBA</name>
<dbReference type="Proteomes" id="UP000035331">
    <property type="component" value="Chromosome"/>
</dbReference>
<sequence>MSSSEDKRLNSGSLKSKRPECEKSYTVKSYTFKSYTVISIPMGHSNSYLIVSAGMGILVDAGFPGKIKNIQIALEQNNLVFQNIVMIILTHTHYDHTGCLAEIKKRSGAKVLVHASEERCLEKGITPFPRGTMWSSKMISEIGNSLMVSKSKYQPVNPDIVIGNEYDLGKYIPGAKVISTPGHTVGSISLVIGNEAAFVGDTLFNVMPWSIFPPFADDIHELLESWQTLIAANCRTYFPGHGRPVSLQKLKISYEKKTKRSKEDL</sequence>
<dbReference type="PANTHER" id="PTHR42951">
    <property type="entry name" value="METALLO-BETA-LACTAMASE DOMAIN-CONTAINING"/>
    <property type="match status" value="1"/>
</dbReference>
<evidence type="ECO:0000259" key="1">
    <source>
        <dbReference type="SMART" id="SM00849"/>
    </source>
</evidence>
<dbReference type="InterPro" id="IPR050855">
    <property type="entry name" value="NDM-1-like"/>
</dbReference>
<dbReference type="InterPro" id="IPR001279">
    <property type="entry name" value="Metallo-B-lactamas"/>
</dbReference>
<evidence type="ECO:0000313" key="3">
    <source>
        <dbReference type="Proteomes" id="UP000035331"/>
    </source>
</evidence>
<dbReference type="PANTHER" id="PTHR42951:SF17">
    <property type="entry name" value="METALLO-BETA-LACTAMASE DOMAIN-CONTAINING PROTEIN"/>
    <property type="match status" value="1"/>
</dbReference>
<dbReference type="RefSeq" id="WP_080962218.1">
    <property type="nucleotide sequence ID" value="NZ_CP008746.1"/>
</dbReference>
<accession>A0A0G3C5F2</accession>
<dbReference type="InterPro" id="IPR036866">
    <property type="entry name" value="RibonucZ/Hydroxyglut_hydro"/>
</dbReference>
<organism evidence="2 3">
    <name type="scientific">Methanosarcina barkeri CM1</name>
    <dbReference type="NCBI Taxonomy" id="796385"/>
    <lineage>
        <taxon>Archaea</taxon>
        <taxon>Methanobacteriati</taxon>
        <taxon>Methanobacteriota</taxon>
        <taxon>Stenosarchaea group</taxon>
        <taxon>Methanomicrobia</taxon>
        <taxon>Methanosarcinales</taxon>
        <taxon>Methanosarcinaceae</taxon>
        <taxon>Methanosarcina</taxon>
    </lineage>
</organism>
<dbReference type="Gene3D" id="3.60.15.10">
    <property type="entry name" value="Ribonuclease Z/Hydroxyacylglutathione hydrolase-like"/>
    <property type="match status" value="1"/>
</dbReference>
<feature type="domain" description="Metallo-beta-lactamase" evidence="1">
    <location>
        <begin position="44"/>
        <end position="241"/>
    </location>
</feature>
<gene>
    <name evidence="2" type="ORF">MCM1_0088</name>
</gene>
<dbReference type="PATRIC" id="fig|796385.3.peg.101"/>
<reference evidence="3" key="1">
    <citation type="submission" date="2014-06" db="EMBL/GenBank/DDBJ databases">
        <title>The complete genome sequence of Methanosarcina barkeri CM1.</title>
        <authorList>
            <consortium name="Pastoral Greenhouse Gas Research Consortium"/>
            <person name="Lambie S.C."/>
            <person name="Leahy S.C."/>
            <person name="Kelly W.J."/>
            <person name="Li D."/>
            <person name="Reilly K."/>
            <person name="Attwood G.T."/>
            <person name="Altermann E."/>
        </authorList>
    </citation>
    <scope>NUCLEOTIDE SEQUENCE [LARGE SCALE GENOMIC DNA]</scope>
    <source>
        <strain evidence="3">CM1</strain>
    </source>
</reference>
<dbReference type="SUPFAM" id="SSF56281">
    <property type="entry name" value="Metallo-hydrolase/oxidoreductase"/>
    <property type="match status" value="1"/>
</dbReference>
<dbReference type="AlphaFoldDB" id="A0A0G3C5F2"/>
<dbReference type="SMART" id="SM00849">
    <property type="entry name" value="Lactamase_B"/>
    <property type="match status" value="1"/>
</dbReference>
<dbReference type="Pfam" id="PF00753">
    <property type="entry name" value="Lactamase_B"/>
    <property type="match status" value="1"/>
</dbReference>
<proteinExistence type="predicted"/>